<accession>A0AAD7BN51</accession>
<evidence type="ECO:0000256" key="1">
    <source>
        <dbReference type="SAM" id="MobiDB-lite"/>
    </source>
</evidence>
<feature type="region of interest" description="Disordered" evidence="1">
    <location>
        <begin position="1"/>
        <end position="25"/>
    </location>
</feature>
<dbReference type="EMBL" id="JARKIE010000591">
    <property type="protein sequence ID" value="KAJ7625462.1"/>
    <property type="molecule type" value="Genomic_DNA"/>
</dbReference>
<sequence>MNSISADLKPLDSEPGVQPPLLPVPRRIPGGLTPREIFWHDHQPDWVPSWIGTDKTFLDAFDGTVNVRRRTLDEIRIQDNAGVALKLLQKSVHFKEVDGEDPRNYCVPIFEVLEVPDDEDFTILVMPLLRKYYQPRFDTVGEAVDFFGQIFEGLGFIHNYNVAHRFESLLGPSPLEPPIHGGDKTVPEHQMPADPCDPCDPFSTDVYYLGNMIRREFIEGHDDICSKLSGFEFMRPLMDDMVVARFATIRAGLSSWKLRSRVVKETDMPLPILRAVKHWYQRIGYILTRTLAIPC</sequence>
<dbReference type="AlphaFoldDB" id="A0AAD7BN51"/>
<comment type="caution">
    <text evidence="2">The sequence shown here is derived from an EMBL/GenBank/DDBJ whole genome shotgun (WGS) entry which is preliminary data.</text>
</comment>
<gene>
    <name evidence="2" type="ORF">B0H17DRAFT_1164387</name>
</gene>
<reference evidence="2" key="1">
    <citation type="submission" date="2023-03" db="EMBL/GenBank/DDBJ databases">
        <title>Massive genome expansion in bonnet fungi (Mycena s.s.) driven by repeated elements and novel gene families across ecological guilds.</title>
        <authorList>
            <consortium name="Lawrence Berkeley National Laboratory"/>
            <person name="Harder C.B."/>
            <person name="Miyauchi S."/>
            <person name="Viragh M."/>
            <person name="Kuo A."/>
            <person name="Thoen E."/>
            <person name="Andreopoulos B."/>
            <person name="Lu D."/>
            <person name="Skrede I."/>
            <person name="Drula E."/>
            <person name="Henrissat B."/>
            <person name="Morin E."/>
            <person name="Kohler A."/>
            <person name="Barry K."/>
            <person name="LaButti K."/>
            <person name="Morin E."/>
            <person name="Salamov A."/>
            <person name="Lipzen A."/>
            <person name="Mereny Z."/>
            <person name="Hegedus B."/>
            <person name="Baldrian P."/>
            <person name="Stursova M."/>
            <person name="Weitz H."/>
            <person name="Taylor A."/>
            <person name="Grigoriev I.V."/>
            <person name="Nagy L.G."/>
            <person name="Martin F."/>
            <person name="Kauserud H."/>
        </authorList>
    </citation>
    <scope>NUCLEOTIDE SEQUENCE</scope>
    <source>
        <strain evidence="2">CBHHK067</strain>
    </source>
</reference>
<organism evidence="2 3">
    <name type="scientific">Mycena rosella</name>
    <name type="common">Pink bonnet</name>
    <name type="synonym">Agaricus rosellus</name>
    <dbReference type="NCBI Taxonomy" id="1033263"/>
    <lineage>
        <taxon>Eukaryota</taxon>
        <taxon>Fungi</taxon>
        <taxon>Dikarya</taxon>
        <taxon>Basidiomycota</taxon>
        <taxon>Agaricomycotina</taxon>
        <taxon>Agaricomycetes</taxon>
        <taxon>Agaricomycetidae</taxon>
        <taxon>Agaricales</taxon>
        <taxon>Marasmiineae</taxon>
        <taxon>Mycenaceae</taxon>
        <taxon>Mycena</taxon>
    </lineage>
</organism>
<keyword evidence="3" id="KW-1185">Reference proteome</keyword>
<evidence type="ECO:0000313" key="3">
    <source>
        <dbReference type="Proteomes" id="UP001221757"/>
    </source>
</evidence>
<evidence type="ECO:0000313" key="2">
    <source>
        <dbReference type="EMBL" id="KAJ7625462.1"/>
    </source>
</evidence>
<evidence type="ECO:0008006" key="4">
    <source>
        <dbReference type="Google" id="ProtNLM"/>
    </source>
</evidence>
<proteinExistence type="predicted"/>
<dbReference type="Proteomes" id="UP001221757">
    <property type="component" value="Unassembled WGS sequence"/>
</dbReference>
<protein>
    <recommendedName>
        <fullName evidence="4">Protein kinase domain-containing protein</fullName>
    </recommendedName>
</protein>
<name>A0AAD7BN51_MYCRO</name>